<evidence type="ECO:0000313" key="2">
    <source>
        <dbReference type="EMBL" id="CUQ20344.1"/>
    </source>
</evidence>
<accession>A0A174UCI7</accession>
<feature type="transmembrane region" description="Helical" evidence="1">
    <location>
        <begin position="31"/>
        <end position="54"/>
    </location>
</feature>
<dbReference type="InterPro" id="IPR007437">
    <property type="entry name" value="DUF486"/>
</dbReference>
<sequence>MKGFYTILLLIVSNVFMTFAWYGHLKMKQEYSWFAALPLIGVITFSWAIAFFEYKLSKIPMRK</sequence>
<dbReference type="AlphaFoldDB" id="A0A174UCI7"/>
<dbReference type="Pfam" id="PF04342">
    <property type="entry name" value="DMT_6"/>
    <property type="match status" value="1"/>
</dbReference>
<organism evidence="2 3">
    <name type="scientific">Bacteroides faecis</name>
    <dbReference type="NCBI Taxonomy" id="674529"/>
    <lineage>
        <taxon>Bacteria</taxon>
        <taxon>Pseudomonadati</taxon>
        <taxon>Bacteroidota</taxon>
        <taxon>Bacteroidia</taxon>
        <taxon>Bacteroidales</taxon>
        <taxon>Bacteroidaceae</taxon>
        <taxon>Bacteroides</taxon>
    </lineage>
</organism>
<evidence type="ECO:0000256" key="1">
    <source>
        <dbReference type="SAM" id="Phobius"/>
    </source>
</evidence>
<feature type="transmembrane region" description="Helical" evidence="1">
    <location>
        <begin position="7"/>
        <end position="25"/>
    </location>
</feature>
<dbReference type="RefSeq" id="WP_055271363.1">
    <property type="nucleotide sequence ID" value="NZ_CAJTBQ010000051.1"/>
</dbReference>
<proteinExistence type="predicted"/>
<protein>
    <submittedName>
        <fullName evidence="2">Protein of uncharacterized function, DUF486</fullName>
    </submittedName>
</protein>
<name>A0A174UCI7_9BACE</name>
<dbReference type="Proteomes" id="UP000095606">
    <property type="component" value="Unassembled WGS sequence"/>
</dbReference>
<keyword evidence="1" id="KW-0472">Membrane</keyword>
<keyword evidence="1" id="KW-0812">Transmembrane</keyword>
<dbReference type="PANTHER" id="PTHR38482:SF1">
    <property type="entry name" value="DMT FAMILY PROTEIN"/>
    <property type="match status" value="1"/>
</dbReference>
<gene>
    <name evidence="2" type="ORF">ERS852461_04549</name>
</gene>
<dbReference type="PANTHER" id="PTHR38482">
    <property type="entry name" value="DMT FAMILY PROTEIN"/>
    <property type="match status" value="1"/>
</dbReference>
<evidence type="ECO:0000313" key="3">
    <source>
        <dbReference type="Proteomes" id="UP000095606"/>
    </source>
</evidence>
<dbReference type="EMBL" id="CZAE01000030">
    <property type="protein sequence ID" value="CUQ20344.1"/>
    <property type="molecule type" value="Genomic_DNA"/>
</dbReference>
<keyword evidence="1" id="KW-1133">Transmembrane helix</keyword>
<reference evidence="2 3" key="1">
    <citation type="submission" date="2015-09" db="EMBL/GenBank/DDBJ databases">
        <authorList>
            <consortium name="Pathogen Informatics"/>
        </authorList>
    </citation>
    <scope>NUCLEOTIDE SEQUENCE [LARGE SCALE GENOMIC DNA]</scope>
    <source>
        <strain evidence="2 3">2789STDY5834846</strain>
    </source>
</reference>